<name>A0A5B6THQ4_9BACT</name>
<accession>A0A5B6THQ4</accession>
<dbReference type="AlphaFoldDB" id="A0A5B6THQ4"/>
<dbReference type="InterPro" id="IPR029058">
    <property type="entry name" value="AB_hydrolase_fold"/>
</dbReference>
<dbReference type="InterPro" id="IPR000073">
    <property type="entry name" value="AB_hydrolase_1"/>
</dbReference>
<dbReference type="EMBL" id="VKKY01000002">
    <property type="protein sequence ID" value="KAA3438720.1"/>
    <property type="molecule type" value="Genomic_DNA"/>
</dbReference>
<comment type="caution">
    <text evidence="4">The sequence shown here is derived from an EMBL/GenBank/DDBJ whole genome shotgun (WGS) entry which is preliminary data.</text>
</comment>
<dbReference type="GO" id="GO:0016787">
    <property type="term" value="F:hydrolase activity"/>
    <property type="evidence" value="ECO:0007669"/>
    <property type="project" value="UniProtKB-KW"/>
</dbReference>
<dbReference type="PANTHER" id="PTHR43798:SF31">
    <property type="entry name" value="AB HYDROLASE SUPERFAMILY PROTEIN YCLE"/>
    <property type="match status" value="1"/>
</dbReference>
<evidence type="ECO:0000256" key="1">
    <source>
        <dbReference type="ARBA" id="ARBA00022801"/>
    </source>
</evidence>
<dbReference type="FunFam" id="3.40.50.1820:FF:000205">
    <property type="entry name" value="Non-haem bromoperoxidase BPO-A2"/>
    <property type="match status" value="1"/>
</dbReference>
<keyword evidence="5" id="KW-1185">Reference proteome</keyword>
<dbReference type="GO" id="GO:0016020">
    <property type="term" value="C:membrane"/>
    <property type="evidence" value="ECO:0007669"/>
    <property type="project" value="TreeGrafter"/>
</dbReference>
<dbReference type="SUPFAM" id="SSF53474">
    <property type="entry name" value="alpha/beta-Hydrolases"/>
    <property type="match status" value="1"/>
</dbReference>
<evidence type="ECO:0000313" key="5">
    <source>
        <dbReference type="Proteomes" id="UP000324133"/>
    </source>
</evidence>
<keyword evidence="1 4" id="KW-0378">Hydrolase</keyword>
<evidence type="ECO:0000259" key="3">
    <source>
        <dbReference type="Pfam" id="PF00561"/>
    </source>
</evidence>
<protein>
    <submittedName>
        <fullName evidence="4">Alpha/beta hydrolase</fullName>
    </submittedName>
</protein>
<dbReference type="RefSeq" id="WP_149091776.1">
    <property type="nucleotide sequence ID" value="NZ_VKKY01000002.1"/>
</dbReference>
<dbReference type="InterPro" id="IPR050266">
    <property type="entry name" value="AB_hydrolase_sf"/>
</dbReference>
<organism evidence="4 5">
    <name type="scientific">Rufibacter hautae</name>
    <dbReference type="NCBI Taxonomy" id="2595005"/>
    <lineage>
        <taxon>Bacteria</taxon>
        <taxon>Pseudomonadati</taxon>
        <taxon>Bacteroidota</taxon>
        <taxon>Cytophagia</taxon>
        <taxon>Cytophagales</taxon>
        <taxon>Hymenobacteraceae</taxon>
        <taxon>Rufibacter</taxon>
    </lineage>
</organism>
<evidence type="ECO:0000256" key="2">
    <source>
        <dbReference type="ARBA" id="ARBA00038128"/>
    </source>
</evidence>
<dbReference type="PANTHER" id="PTHR43798">
    <property type="entry name" value="MONOACYLGLYCEROL LIPASE"/>
    <property type="match status" value="1"/>
</dbReference>
<dbReference type="Proteomes" id="UP000324133">
    <property type="component" value="Unassembled WGS sequence"/>
</dbReference>
<evidence type="ECO:0000313" key="4">
    <source>
        <dbReference type="EMBL" id="KAA3438720.1"/>
    </source>
</evidence>
<feature type="domain" description="AB hydrolase-1" evidence="3">
    <location>
        <begin position="27"/>
        <end position="264"/>
    </location>
</feature>
<dbReference type="InterPro" id="IPR000639">
    <property type="entry name" value="Epox_hydrolase-like"/>
</dbReference>
<reference evidence="4 5" key="1">
    <citation type="submission" date="2019-07" db="EMBL/GenBank/DDBJ databases">
        <title>Rufibacter sp. nov., isolated from lake sediment.</title>
        <authorList>
            <person name="Qu J.-H."/>
        </authorList>
    </citation>
    <scope>NUCLEOTIDE SEQUENCE [LARGE SCALE GENOMIC DNA]</scope>
    <source>
        <strain evidence="4 5">NBS58-1</strain>
    </source>
</reference>
<dbReference type="PRINTS" id="PR00412">
    <property type="entry name" value="EPOXHYDRLASE"/>
</dbReference>
<gene>
    <name evidence="4" type="ORF">FOA19_16000</name>
</gene>
<dbReference type="Pfam" id="PF00561">
    <property type="entry name" value="Abhydrolase_1"/>
    <property type="match status" value="1"/>
</dbReference>
<dbReference type="Gene3D" id="3.40.50.1820">
    <property type="entry name" value="alpha/beta hydrolase"/>
    <property type="match status" value="1"/>
</dbReference>
<dbReference type="OrthoDB" id="9780932at2"/>
<proteinExistence type="inferred from homology"/>
<sequence length="279" mass="31048">MKFITKQDATTGEEIQLSYTDFSAGRPVVLIHGWPLSKEMWEYQVDDLVSAGLRVIAYDRRGFGHSAKPWQGYDYDSLTEDLRDILEQLDLRDAVLVGFSMGGGEAVRYLSRYGSERVSKLVLVSAVPPFLAKTSENSEGVDQGVFEEIMVSLKEDRIGFLDDFGKKFFGVSLMNHPVSAPLLDYYRMLASVASPRATQQCALAFAQTDFRADVQAIRVPTLIIHGDADQTVPINASSDRTAAMIPGSQYLVYEDAPHGLFYTHKEKLNQDLISFITSA</sequence>
<dbReference type="PRINTS" id="PR00111">
    <property type="entry name" value="ABHYDROLASE"/>
</dbReference>
<comment type="similarity">
    <text evidence="2">Belongs to the AB hydrolase superfamily. Bacterial non-heme haloperoxidase / perhydrolase family.</text>
</comment>